<evidence type="ECO:0000256" key="4">
    <source>
        <dbReference type="ARBA" id="ARBA00022989"/>
    </source>
</evidence>
<evidence type="ECO:0000256" key="3">
    <source>
        <dbReference type="ARBA" id="ARBA00022692"/>
    </source>
</evidence>
<reference evidence="8 9" key="1">
    <citation type="submission" date="2022-04" db="EMBL/GenBank/DDBJ databases">
        <title>Positive selection, recombination, and allopatry shape intraspecific diversity of widespread and dominant cyanobacteria.</title>
        <authorList>
            <person name="Wei J."/>
            <person name="Shu W."/>
            <person name="Hu C."/>
        </authorList>
    </citation>
    <scope>NUCLEOTIDE SEQUENCE [LARGE SCALE GENOMIC DNA]</scope>
    <source>
        <strain evidence="8 9">GB2-A5</strain>
    </source>
</reference>
<dbReference type="PANTHER" id="PTHR30566:SF5">
    <property type="entry name" value="MECHANOSENSITIVE ION CHANNEL PROTEIN 1, MITOCHONDRIAL-RELATED"/>
    <property type="match status" value="1"/>
</dbReference>
<evidence type="ECO:0000256" key="5">
    <source>
        <dbReference type="ARBA" id="ARBA00023136"/>
    </source>
</evidence>
<comment type="similarity">
    <text evidence="2">Belongs to the MscS (TC 1.A.23) family.</text>
</comment>
<evidence type="ECO:0000313" key="8">
    <source>
        <dbReference type="EMBL" id="MEP0867464.1"/>
    </source>
</evidence>
<feature type="domain" description="Mechanosensitive ion channel MscS" evidence="7">
    <location>
        <begin position="192"/>
        <end position="265"/>
    </location>
</feature>
<dbReference type="RefSeq" id="WP_190417315.1">
    <property type="nucleotide sequence ID" value="NZ_JAMPKK010000071.1"/>
</dbReference>
<feature type="transmembrane region" description="Helical" evidence="6">
    <location>
        <begin position="169"/>
        <end position="189"/>
    </location>
</feature>
<keyword evidence="3 6" id="KW-0812">Transmembrane</keyword>
<protein>
    <submittedName>
        <fullName evidence="8">Mechanosensitive ion channel family protein</fullName>
    </submittedName>
</protein>
<dbReference type="InterPro" id="IPR023408">
    <property type="entry name" value="MscS_beta-dom_sf"/>
</dbReference>
<feature type="transmembrane region" description="Helical" evidence="6">
    <location>
        <begin position="28"/>
        <end position="52"/>
    </location>
</feature>
<dbReference type="Gene3D" id="1.10.287.1260">
    <property type="match status" value="1"/>
</dbReference>
<comment type="caution">
    <text evidence="8">The sequence shown here is derived from an EMBL/GenBank/DDBJ whole genome shotgun (WGS) entry which is preliminary data.</text>
</comment>
<keyword evidence="9" id="KW-1185">Reference proteome</keyword>
<organism evidence="8 9">
    <name type="scientific">Funiculus sociatus GB2-A5</name>
    <dbReference type="NCBI Taxonomy" id="2933946"/>
    <lineage>
        <taxon>Bacteria</taxon>
        <taxon>Bacillati</taxon>
        <taxon>Cyanobacteriota</taxon>
        <taxon>Cyanophyceae</taxon>
        <taxon>Coleofasciculales</taxon>
        <taxon>Coleofasciculaceae</taxon>
        <taxon>Funiculus</taxon>
    </lineage>
</organism>
<evidence type="ECO:0000256" key="6">
    <source>
        <dbReference type="SAM" id="Phobius"/>
    </source>
</evidence>
<dbReference type="SUPFAM" id="SSF82861">
    <property type="entry name" value="Mechanosensitive channel protein MscS (YggB), transmembrane region"/>
    <property type="match status" value="1"/>
</dbReference>
<dbReference type="InterPro" id="IPR010920">
    <property type="entry name" value="LSM_dom_sf"/>
</dbReference>
<dbReference type="InterPro" id="IPR011014">
    <property type="entry name" value="MscS_channel_TM-2"/>
</dbReference>
<evidence type="ECO:0000256" key="2">
    <source>
        <dbReference type="ARBA" id="ARBA00008017"/>
    </source>
</evidence>
<dbReference type="Gene3D" id="2.30.30.60">
    <property type="match status" value="1"/>
</dbReference>
<comment type="subcellular location">
    <subcellularLocation>
        <location evidence="1">Membrane</location>
        <topology evidence="1">Multi-pass membrane protein</topology>
    </subcellularLocation>
</comment>
<feature type="transmembrane region" description="Helical" evidence="6">
    <location>
        <begin position="103"/>
        <end position="122"/>
    </location>
</feature>
<dbReference type="SUPFAM" id="SSF50182">
    <property type="entry name" value="Sm-like ribonucleoproteins"/>
    <property type="match status" value="1"/>
</dbReference>
<accession>A0ABV0JVH0</accession>
<gene>
    <name evidence="8" type="ORF">NDI37_23725</name>
</gene>
<dbReference type="EMBL" id="JAMPKK010000071">
    <property type="protein sequence ID" value="MEP0867464.1"/>
    <property type="molecule type" value="Genomic_DNA"/>
</dbReference>
<evidence type="ECO:0000256" key="1">
    <source>
        <dbReference type="ARBA" id="ARBA00004141"/>
    </source>
</evidence>
<dbReference type="Proteomes" id="UP001442494">
    <property type="component" value="Unassembled WGS sequence"/>
</dbReference>
<keyword evidence="4 6" id="KW-1133">Transmembrane helix</keyword>
<evidence type="ECO:0000313" key="9">
    <source>
        <dbReference type="Proteomes" id="UP001442494"/>
    </source>
</evidence>
<sequence length="378" mass="42277">MWIHPLLSNLNFADISKQVFQSDISKPVIFLLFVLLSLLLGRYTPGIAKLVLRRFSPQRVTIIYDNLIEPIKNQFKIAGTLILISFSLTWVEEYKFLYQLIKPFLDLAVIVSVAWLLSCLFRQFIRVYGVDLLGKFARDFDELILVIEAIVNVVIGFISILAFAQSQQFNLIGLMTSLGIGGLAVAFAAQKTLEQLLGTIVLYLDRPFVPGDYIRLPSVGNVPGGLFGRVESIGLRSTKIRTAAKSTLYIVPNSTLANLEIENVTMGKKVMVLLNLDFFRLLEDSEKALVEQVISESTNSVFGIDPGSTNITLASNSEKQTTRARVTFFILGSSENSIQLRKHLLELANEKISKELITYGIDFKMQEPTIYVESPVTI</sequence>
<dbReference type="Pfam" id="PF00924">
    <property type="entry name" value="MS_channel_2nd"/>
    <property type="match status" value="1"/>
</dbReference>
<dbReference type="InterPro" id="IPR006685">
    <property type="entry name" value="MscS_channel_2nd"/>
</dbReference>
<name>A0ABV0JVH0_9CYAN</name>
<keyword evidence="5 6" id="KW-0472">Membrane</keyword>
<feature type="transmembrane region" description="Helical" evidence="6">
    <location>
        <begin position="143"/>
        <end position="163"/>
    </location>
</feature>
<proteinExistence type="inferred from homology"/>
<dbReference type="PANTHER" id="PTHR30566">
    <property type="entry name" value="YNAI-RELATED MECHANOSENSITIVE ION CHANNEL"/>
    <property type="match status" value="1"/>
</dbReference>
<evidence type="ECO:0000259" key="7">
    <source>
        <dbReference type="Pfam" id="PF00924"/>
    </source>
</evidence>